<dbReference type="AlphaFoldDB" id="A0AAE1NKL3"/>
<dbReference type="Proteomes" id="UP001292094">
    <property type="component" value="Unassembled WGS sequence"/>
</dbReference>
<evidence type="ECO:0000313" key="3">
    <source>
        <dbReference type="Proteomes" id="UP001292094"/>
    </source>
</evidence>
<keyword evidence="3" id="KW-1185">Reference proteome</keyword>
<feature type="region of interest" description="Disordered" evidence="1">
    <location>
        <begin position="45"/>
        <end position="86"/>
    </location>
</feature>
<feature type="compositionally biased region" description="Polar residues" evidence="1">
    <location>
        <begin position="61"/>
        <end position="75"/>
    </location>
</feature>
<feature type="compositionally biased region" description="Basic residues" evidence="1">
    <location>
        <begin position="50"/>
        <end position="59"/>
    </location>
</feature>
<sequence>MFKQMEPPMPYLITSWLKKAHNDDPDKRPNSTKLLVILKSYLSKIEAGKHSPRSTKRKATTQDMSTSDTELTSTKTSREETKPPMS</sequence>
<organism evidence="2 3">
    <name type="scientific">Petrolisthes manimaculis</name>
    <dbReference type="NCBI Taxonomy" id="1843537"/>
    <lineage>
        <taxon>Eukaryota</taxon>
        <taxon>Metazoa</taxon>
        <taxon>Ecdysozoa</taxon>
        <taxon>Arthropoda</taxon>
        <taxon>Crustacea</taxon>
        <taxon>Multicrustacea</taxon>
        <taxon>Malacostraca</taxon>
        <taxon>Eumalacostraca</taxon>
        <taxon>Eucarida</taxon>
        <taxon>Decapoda</taxon>
        <taxon>Pleocyemata</taxon>
        <taxon>Anomura</taxon>
        <taxon>Galatheoidea</taxon>
        <taxon>Porcellanidae</taxon>
        <taxon>Petrolisthes</taxon>
    </lineage>
</organism>
<accession>A0AAE1NKL3</accession>
<evidence type="ECO:0000313" key="2">
    <source>
        <dbReference type="EMBL" id="KAK4290905.1"/>
    </source>
</evidence>
<gene>
    <name evidence="2" type="ORF">Pmani_036233</name>
</gene>
<evidence type="ECO:0000256" key="1">
    <source>
        <dbReference type="SAM" id="MobiDB-lite"/>
    </source>
</evidence>
<dbReference type="EMBL" id="JAWZYT010005335">
    <property type="protein sequence ID" value="KAK4290905.1"/>
    <property type="molecule type" value="Genomic_DNA"/>
</dbReference>
<comment type="caution">
    <text evidence="2">The sequence shown here is derived from an EMBL/GenBank/DDBJ whole genome shotgun (WGS) entry which is preliminary data.</text>
</comment>
<name>A0AAE1NKL3_9EUCA</name>
<proteinExistence type="predicted"/>
<feature type="compositionally biased region" description="Basic and acidic residues" evidence="1">
    <location>
        <begin position="76"/>
        <end position="86"/>
    </location>
</feature>
<protein>
    <submittedName>
        <fullName evidence="2">Uncharacterized protein</fullName>
    </submittedName>
</protein>
<reference evidence="2" key="1">
    <citation type="submission" date="2023-11" db="EMBL/GenBank/DDBJ databases">
        <title>Genome assemblies of two species of porcelain crab, Petrolisthes cinctipes and Petrolisthes manimaculis (Anomura: Porcellanidae).</title>
        <authorList>
            <person name="Angst P."/>
        </authorList>
    </citation>
    <scope>NUCLEOTIDE SEQUENCE</scope>
    <source>
        <strain evidence="2">PB745_02</strain>
        <tissue evidence="2">Gill</tissue>
    </source>
</reference>